<dbReference type="GeneID" id="19954209"/>
<reference evidence="1 2" key="1">
    <citation type="submission" date="2012-04" db="EMBL/GenBank/DDBJ databases">
        <title>The Genome Sequence of Saprolegnia declina VS20.</title>
        <authorList>
            <consortium name="The Broad Institute Genome Sequencing Platform"/>
            <person name="Russ C."/>
            <person name="Nusbaum C."/>
            <person name="Tyler B."/>
            <person name="van West P."/>
            <person name="Dieguez-Uribeondo J."/>
            <person name="de Bruijn I."/>
            <person name="Tripathy S."/>
            <person name="Jiang R."/>
            <person name="Young S.K."/>
            <person name="Zeng Q."/>
            <person name="Gargeya S."/>
            <person name="Fitzgerald M."/>
            <person name="Haas B."/>
            <person name="Abouelleil A."/>
            <person name="Alvarado L."/>
            <person name="Arachchi H.M."/>
            <person name="Berlin A."/>
            <person name="Chapman S.B."/>
            <person name="Goldberg J."/>
            <person name="Griggs A."/>
            <person name="Gujja S."/>
            <person name="Hansen M."/>
            <person name="Howarth C."/>
            <person name="Imamovic A."/>
            <person name="Larimer J."/>
            <person name="McCowen C."/>
            <person name="Montmayeur A."/>
            <person name="Murphy C."/>
            <person name="Neiman D."/>
            <person name="Pearson M."/>
            <person name="Priest M."/>
            <person name="Roberts A."/>
            <person name="Saif S."/>
            <person name="Shea T."/>
            <person name="Sisk P."/>
            <person name="Sykes S."/>
            <person name="Wortman J."/>
            <person name="Nusbaum C."/>
            <person name="Birren B."/>
        </authorList>
    </citation>
    <scope>NUCLEOTIDE SEQUENCE [LARGE SCALE GENOMIC DNA]</scope>
    <source>
        <strain evidence="1 2">VS20</strain>
    </source>
</reference>
<sequence length="218" mass="25018">MLDAEYDRLESVFLAQRLHDATETCTHLDVTCDDDQLLLTSTMVCTVHADMQRVANALWAIYSQEVPVVLESGALLALPRVDEATRYTKLLLRYPGNFELHGNMASKRYDESSSRIAFTMRIVLDDELYPYPPEVYVPQESAWFVIERTGANTSRIKYFSRGHVPCKSYRDASRHRDTDLSFSALADHVLAGYRSNLQTMQTRIERHLFESLPIFFAV</sequence>
<keyword evidence="2" id="KW-1185">Reference proteome</keyword>
<dbReference type="EMBL" id="JH767191">
    <property type="protein sequence ID" value="EQC28801.1"/>
    <property type="molecule type" value="Genomic_DNA"/>
</dbReference>
<evidence type="ECO:0000313" key="1">
    <source>
        <dbReference type="EMBL" id="EQC28801.1"/>
    </source>
</evidence>
<dbReference type="AlphaFoldDB" id="T0Q2K9"/>
<accession>T0Q2K9</accession>
<dbReference type="InParanoid" id="T0Q2K9"/>
<name>T0Q2K9_SAPDV</name>
<dbReference type="VEuPathDB" id="FungiDB:SDRG_13482"/>
<protein>
    <submittedName>
        <fullName evidence="1">Uncharacterized protein</fullName>
    </submittedName>
</protein>
<evidence type="ECO:0000313" key="2">
    <source>
        <dbReference type="Proteomes" id="UP000030762"/>
    </source>
</evidence>
<dbReference type="RefSeq" id="XP_008617796.1">
    <property type="nucleotide sequence ID" value="XM_008619574.1"/>
</dbReference>
<gene>
    <name evidence="1" type="ORF">SDRG_13482</name>
</gene>
<proteinExistence type="predicted"/>
<dbReference type="Proteomes" id="UP000030762">
    <property type="component" value="Unassembled WGS sequence"/>
</dbReference>
<organism evidence="1 2">
    <name type="scientific">Saprolegnia diclina (strain VS20)</name>
    <dbReference type="NCBI Taxonomy" id="1156394"/>
    <lineage>
        <taxon>Eukaryota</taxon>
        <taxon>Sar</taxon>
        <taxon>Stramenopiles</taxon>
        <taxon>Oomycota</taxon>
        <taxon>Saprolegniomycetes</taxon>
        <taxon>Saprolegniales</taxon>
        <taxon>Saprolegniaceae</taxon>
        <taxon>Saprolegnia</taxon>
    </lineage>
</organism>